<feature type="domain" description="Glycosyl transferase CAP10" evidence="4">
    <location>
        <begin position="233"/>
        <end position="494"/>
    </location>
</feature>
<dbReference type="Proteomes" id="UP000612055">
    <property type="component" value="Unassembled WGS sequence"/>
</dbReference>
<sequence>MRSCPGTLVVSPGLRHPEACEPGPSGRCHGKKQTGRSWEPAAALSDGELQGPATSRGKGVPTLGDCGGRHAGAGPRGTGRGPGPPRPLRLQLSHSALRPLLPLGPLLSALLLLLLGTTRPAAGIAPELLYFMGNVTYPLNEQLSCCDTLGPLYDGISNDLRHWAETGISREALDLAVARYTTVGAQKGMTLAFYGGVAHVVDEVILDGLGHHINILLTYMLVMLDLQRQYGKQIPDCEFVIASSDRPLVLTAAQEAGKIPPLMRFCSSDYHADIQIPIFHFYTKKYTPRYLTPAKNLSDAYPWASRKPIVFGRFSKYYRHIHPLAPSTLKRGARNSTICKQESAFTVTCPVRAHFMEWAARKHPNVIDVRSGPRVSLSKHAAYKYLLHLDGQATSSRLEQLMPLRSLILKEESGYHSFYYHLLRPYEHYVPVWPAGSGPEDVLSAMAWAQEHDEEAERMAAAAQEVALTYLSKRARSCYWFRLLKEYAALQRFKPSPSGKPHVRTVEDYLLQVGRRHDRGKHLHKIEN</sequence>
<dbReference type="SMART" id="SM00672">
    <property type="entry name" value="CAP10"/>
    <property type="match status" value="1"/>
</dbReference>
<feature type="region of interest" description="Disordered" evidence="3">
    <location>
        <begin position="1"/>
        <end position="89"/>
    </location>
</feature>
<evidence type="ECO:0000256" key="3">
    <source>
        <dbReference type="SAM" id="MobiDB-lite"/>
    </source>
</evidence>
<comment type="caution">
    <text evidence="5">The sequence shown here is derived from an EMBL/GenBank/DDBJ whole genome shotgun (WGS) entry which is preliminary data.</text>
</comment>
<dbReference type="AlphaFoldDB" id="A0A835XIS5"/>
<accession>A0A835XIS5</accession>
<proteinExistence type="inferred from homology"/>
<keyword evidence="6" id="KW-1185">Reference proteome</keyword>
<dbReference type="OrthoDB" id="202415at2759"/>
<dbReference type="InterPro" id="IPR051091">
    <property type="entry name" value="O-Glucosyltr/Glycosyltrsf_90"/>
</dbReference>
<reference evidence="5" key="1">
    <citation type="journal article" date="2020" name="bioRxiv">
        <title>Comparative genomics of Chlamydomonas.</title>
        <authorList>
            <person name="Craig R.J."/>
            <person name="Hasan A.R."/>
            <person name="Ness R.W."/>
            <person name="Keightley P.D."/>
        </authorList>
    </citation>
    <scope>NUCLEOTIDE SEQUENCE</scope>
    <source>
        <strain evidence="5">CCAP 11/70</strain>
    </source>
</reference>
<keyword evidence="2" id="KW-0808">Transferase</keyword>
<evidence type="ECO:0000256" key="1">
    <source>
        <dbReference type="ARBA" id="ARBA00010118"/>
    </source>
</evidence>
<dbReference type="GO" id="GO:0016740">
    <property type="term" value="F:transferase activity"/>
    <property type="evidence" value="ECO:0007669"/>
    <property type="project" value="UniProtKB-KW"/>
</dbReference>
<name>A0A835XIS5_9CHLO</name>
<gene>
    <name evidence="5" type="ORF">HYH03_015752</name>
</gene>
<organism evidence="5 6">
    <name type="scientific">Edaphochlamys debaryana</name>
    <dbReference type="NCBI Taxonomy" id="47281"/>
    <lineage>
        <taxon>Eukaryota</taxon>
        <taxon>Viridiplantae</taxon>
        <taxon>Chlorophyta</taxon>
        <taxon>core chlorophytes</taxon>
        <taxon>Chlorophyceae</taxon>
        <taxon>CS clade</taxon>
        <taxon>Chlamydomonadales</taxon>
        <taxon>Chlamydomonadales incertae sedis</taxon>
        <taxon>Edaphochlamys</taxon>
    </lineage>
</organism>
<dbReference type="InterPro" id="IPR006598">
    <property type="entry name" value="CAP10"/>
</dbReference>
<dbReference type="EMBL" id="JAEHOE010000128">
    <property type="protein sequence ID" value="KAG2485477.1"/>
    <property type="molecule type" value="Genomic_DNA"/>
</dbReference>
<feature type="compositionally biased region" description="Gly residues" evidence="3">
    <location>
        <begin position="65"/>
        <end position="81"/>
    </location>
</feature>
<comment type="similarity">
    <text evidence="1">Belongs to the glycosyltransferase 90 family.</text>
</comment>
<evidence type="ECO:0000313" key="5">
    <source>
        <dbReference type="EMBL" id="KAG2485477.1"/>
    </source>
</evidence>
<protein>
    <recommendedName>
        <fullName evidence="4">Glycosyl transferase CAP10 domain-containing protein</fullName>
    </recommendedName>
</protein>
<dbReference type="PANTHER" id="PTHR12203">
    <property type="entry name" value="KDEL LYS-ASP-GLU-LEU CONTAINING - RELATED"/>
    <property type="match status" value="1"/>
</dbReference>
<evidence type="ECO:0000256" key="2">
    <source>
        <dbReference type="ARBA" id="ARBA00022679"/>
    </source>
</evidence>
<dbReference type="Pfam" id="PF05686">
    <property type="entry name" value="Glyco_transf_90"/>
    <property type="match status" value="1"/>
</dbReference>
<dbReference type="PANTHER" id="PTHR12203:SF35">
    <property type="entry name" value="PROTEIN O-GLUCOSYLTRANSFERASE 1"/>
    <property type="match status" value="1"/>
</dbReference>
<evidence type="ECO:0000259" key="4">
    <source>
        <dbReference type="SMART" id="SM00672"/>
    </source>
</evidence>
<evidence type="ECO:0000313" key="6">
    <source>
        <dbReference type="Proteomes" id="UP000612055"/>
    </source>
</evidence>